<sequence length="158" mass="16965">MAGDPDAGSMTIVCWSGDLDKVWPQYILATTGAAYGMDVMLFCTFWGLFPLKKPGVGITGNNWMTKALGVMNRENLSHLNVGGAGAKMMRTIAAEQGVAPPEELMEIALELGVRIAPCQMTMDLMGLEREDLIDGLQEPLGAAAAVAEMKKSEINLFI</sequence>
<dbReference type="Proteomes" id="UP000264006">
    <property type="component" value="Chromosome"/>
</dbReference>
<dbReference type="OrthoDB" id="9802028at2"/>
<dbReference type="PANTHER" id="PTHR34655:SF2">
    <property type="entry name" value="PEROXIREDOXIN FAMILY PROTEIN"/>
    <property type="match status" value="1"/>
</dbReference>
<dbReference type="AlphaFoldDB" id="A0A346XRC7"/>
<evidence type="ECO:0000313" key="2">
    <source>
        <dbReference type="EMBL" id="AXV04774.1"/>
    </source>
</evidence>
<dbReference type="KEGG" id="euz:DVS28_a0066"/>
<evidence type="ECO:0000313" key="3">
    <source>
        <dbReference type="Proteomes" id="UP000264006"/>
    </source>
</evidence>
<keyword evidence="3" id="KW-1185">Reference proteome</keyword>
<evidence type="ECO:0000256" key="1">
    <source>
        <dbReference type="SAM" id="Phobius"/>
    </source>
</evidence>
<keyword evidence="1" id="KW-0812">Transmembrane</keyword>
<accession>A0A346XRC7</accession>
<proteinExistence type="predicted"/>
<dbReference type="SUPFAM" id="SSF75169">
    <property type="entry name" value="DsrEFH-like"/>
    <property type="match status" value="1"/>
</dbReference>
<name>A0A346XRC7_9ACTN</name>
<dbReference type="Pfam" id="PF13686">
    <property type="entry name" value="DrsE_2"/>
    <property type="match status" value="1"/>
</dbReference>
<dbReference type="InterPro" id="IPR027396">
    <property type="entry name" value="DsrEFH-like"/>
</dbReference>
<keyword evidence="1" id="KW-0472">Membrane</keyword>
<feature type="transmembrane region" description="Helical" evidence="1">
    <location>
        <begin position="26"/>
        <end position="49"/>
    </location>
</feature>
<gene>
    <name evidence="2" type="ORF">DVS28_a0066</name>
</gene>
<organism evidence="2 3">
    <name type="scientific">Euzebya pacifica</name>
    <dbReference type="NCBI Taxonomy" id="1608957"/>
    <lineage>
        <taxon>Bacteria</taxon>
        <taxon>Bacillati</taxon>
        <taxon>Actinomycetota</taxon>
        <taxon>Nitriliruptoria</taxon>
        <taxon>Euzebyales</taxon>
    </lineage>
</organism>
<protein>
    <submittedName>
        <fullName evidence="2">Coenzyme A disulfide reductase / Disulfide bond regulator</fullName>
    </submittedName>
</protein>
<dbReference type="RefSeq" id="WP_114589672.1">
    <property type="nucleotide sequence ID" value="NZ_CAXIBR010000053.1"/>
</dbReference>
<dbReference type="EMBL" id="CP031165">
    <property type="protein sequence ID" value="AXV04774.1"/>
    <property type="molecule type" value="Genomic_DNA"/>
</dbReference>
<dbReference type="InterPro" id="IPR032836">
    <property type="entry name" value="DsrE2-like"/>
</dbReference>
<dbReference type="Gene3D" id="3.40.1260.10">
    <property type="entry name" value="DsrEFH-like"/>
    <property type="match status" value="1"/>
</dbReference>
<keyword evidence="1" id="KW-1133">Transmembrane helix</keyword>
<dbReference type="PANTHER" id="PTHR34655">
    <property type="entry name" value="CONSERVED WITHIN P. AEROPHILUM"/>
    <property type="match status" value="1"/>
</dbReference>
<reference evidence="2 3" key="1">
    <citation type="submission" date="2018-09" db="EMBL/GenBank/DDBJ databases">
        <title>Complete genome sequence of Euzebya sp. DY32-46 isolated from seawater of Pacific Ocean.</title>
        <authorList>
            <person name="Xu L."/>
            <person name="Wu Y.-H."/>
            <person name="Xu X.-W."/>
        </authorList>
    </citation>
    <scope>NUCLEOTIDE SEQUENCE [LARGE SCALE GENOMIC DNA]</scope>
    <source>
        <strain evidence="2 3">DY32-46</strain>
    </source>
</reference>